<accession>A0A167AB01</accession>
<evidence type="ECO:0000313" key="1">
    <source>
        <dbReference type="EMBL" id="KZL79920.1"/>
    </source>
</evidence>
<dbReference type="Proteomes" id="UP000076584">
    <property type="component" value="Unassembled WGS sequence"/>
</dbReference>
<dbReference type="EMBL" id="LFIW01002021">
    <property type="protein sequence ID" value="KZL79920.1"/>
    <property type="molecule type" value="Genomic_DNA"/>
</dbReference>
<gene>
    <name evidence="1" type="ORF">CI238_02387</name>
</gene>
<protein>
    <submittedName>
        <fullName evidence="1">Uncharacterized protein</fullName>
    </submittedName>
</protein>
<name>A0A167AB01_COLIC</name>
<evidence type="ECO:0000313" key="2">
    <source>
        <dbReference type="Proteomes" id="UP000076584"/>
    </source>
</evidence>
<proteinExistence type="predicted"/>
<sequence>MLLDKDISGAVELDDHVREPYGDPRKANKVELTQKRSVHGRTPSLRRSVVRDRNPPFALARCLSDGWSLLPRLFHLTLPTPIDRWIQVVRTVPRTGTASGFANGCGMRWLTVRRCHRTLGHIISAVNS</sequence>
<comment type="caution">
    <text evidence="1">The sequence shown here is derived from an EMBL/GenBank/DDBJ whole genome shotgun (WGS) entry which is preliminary data.</text>
</comment>
<organism evidence="1 2">
    <name type="scientific">Colletotrichum incanum</name>
    <name type="common">Soybean anthracnose fungus</name>
    <dbReference type="NCBI Taxonomy" id="1573173"/>
    <lineage>
        <taxon>Eukaryota</taxon>
        <taxon>Fungi</taxon>
        <taxon>Dikarya</taxon>
        <taxon>Ascomycota</taxon>
        <taxon>Pezizomycotina</taxon>
        <taxon>Sordariomycetes</taxon>
        <taxon>Hypocreomycetidae</taxon>
        <taxon>Glomerellales</taxon>
        <taxon>Glomerellaceae</taxon>
        <taxon>Colletotrichum</taxon>
        <taxon>Colletotrichum spaethianum species complex</taxon>
    </lineage>
</organism>
<dbReference type="AlphaFoldDB" id="A0A167AB01"/>
<keyword evidence="2" id="KW-1185">Reference proteome</keyword>
<reference evidence="1 2" key="1">
    <citation type="submission" date="2015-06" db="EMBL/GenBank/DDBJ databases">
        <title>Survival trade-offs in plant roots during colonization by closely related pathogenic and mutualistic fungi.</title>
        <authorList>
            <person name="Hacquard S."/>
            <person name="Kracher B."/>
            <person name="Hiruma K."/>
            <person name="Weinman A."/>
            <person name="Muench P."/>
            <person name="Garrido Oter R."/>
            <person name="Ver Loren van Themaat E."/>
            <person name="Dallerey J.-F."/>
            <person name="Damm U."/>
            <person name="Henrissat B."/>
            <person name="Lespinet O."/>
            <person name="Thon M."/>
            <person name="Kemen E."/>
            <person name="McHardy A.C."/>
            <person name="Schulze-Lefert P."/>
            <person name="O'Connell R.J."/>
        </authorList>
    </citation>
    <scope>NUCLEOTIDE SEQUENCE [LARGE SCALE GENOMIC DNA]</scope>
    <source>
        <strain evidence="1 2">MAFF 238704</strain>
    </source>
</reference>